<dbReference type="AlphaFoldDB" id="W7D1I0"/>
<comment type="cofactor">
    <cofactor evidence="14">
        <name>Fe cation</name>
        <dbReference type="ChEBI" id="CHEBI:24875"/>
    </cofactor>
    <text evidence="14">Binds 1 Fe cation per subunit.</text>
</comment>
<dbReference type="PRINTS" id="PR01487">
    <property type="entry name" value="LUXSPROTEIN"/>
</dbReference>
<sequence>MSEKMNVESFNLDHTKVKAPYVRLAGQKKGTHGDEIYKYDVRFMQPNKEHMEMPALHSLEHLMAELSRNHSDKIVDISPMGCQTGFYMSLINHTDYDDVLIILEKTLLDVLEATEVPACNEVQCGWAASHSLEGAQELARNFLAKKTRMATSFRGIVCKNIYSLAGMC</sequence>
<keyword evidence="8 14" id="KW-0071">Autoinducer synthesis</keyword>
<evidence type="ECO:0000313" key="15">
    <source>
        <dbReference type="EMBL" id="EUJ43032.1"/>
    </source>
</evidence>
<evidence type="ECO:0000256" key="9">
    <source>
        <dbReference type="ARBA" id="ARBA00023004"/>
    </source>
</evidence>
<accession>W7D1I0</accession>
<evidence type="ECO:0000256" key="14">
    <source>
        <dbReference type="HAMAP-Rule" id="MF_00091"/>
    </source>
</evidence>
<feature type="binding site" evidence="14">
    <location>
        <position position="124"/>
    </location>
    <ligand>
        <name>Fe cation</name>
        <dbReference type="ChEBI" id="CHEBI:24875"/>
    </ligand>
</feature>
<evidence type="ECO:0000256" key="6">
    <source>
        <dbReference type="ARBA" id="ARBA00022654"/>
    </source>
</evidence>
<evidence type="ECO:0000256" key="7">
    <source>
        <dbReference type="ARBA" id="ARBA00022723"/>
    </source>
</evidence>
<comment type="catalytic activity">
    <reaction evidence="1 14">
        <text>S-(5-deoxy-D-ribos-5-yl)-L-homocysteine = (S)-4,5-dihydroxypentane-2,3-dione + L-homocysteine</text>
        <dbReference type="Rhea" id="RHEA:17753"/>
        <dbReference type="ChEBI" id="CHEBI:29484"/>
        <dbReference type="ChEBI" id="CHEBI:58195"/>
        <dbReference type="ChEBI" id="CHEBI:58199"/>
        <dbReference type="EC" id="4.4.1.21"/>
    </reaction>
</comment>
<evidence type="ECO:0000256" key="2">
    <source>
        <dbReference type="ARBA" id="ARBA00007311"/>
    </source>
</evidence>
<dbReference type="Proteomes" id="UP000019248">
    <property type="component" value="Unassembled WGS sequence"/>
</dbReference>
<evidence type="ECO:0000256" key="10">
    <source>
        <dbReference type="ARBA" id="ARBA00023239"/>
    </source>
</evidence>
<evidence type="ECO:0000256" key="3">
    <source>
        <dbReference type="ARBA" id="ARBA00011738"/>
    </source>
</evidence>
<dbReference type="InterPro" id="IPR011249">
    <property type="entry name" value="Metalloenz_LuxS/M16"/>
</dbReference>
<feature type="binding site" evidence="14">
    <location>
        <position position="57"/>
    </location>
    <ligand>
        <name>Fe cation</name>
        <dbReference type="ChEBI" id="CHEBI:24875"/>
    </ligand>
</feature>
<dbReference type="InterPro" id="IPR037005">
    <property type="entry name" value="LuxS_sf"/>
</dbReference>
<dbReference type="InterPro" id="IPR003815">
    <property type="entry name" value="S-ribosylhomocysteinase"/>
</dbReference>
<comment type="caution">
    <text evidence="15">The sequence shown here is derived from an EMBL/GenBank/DDBJ whole genome shotgun (WGS) entry which is preliminary data.</text>
</comment>
<evidence type="ECO:0000256" key="4">
    <source>
        <dbReference type="ARBA" id="ARBA00012240"/>
    </source>
</evidence>
<proteinExistence type="inferred from homology"/>
<evidence type="ECO:0000256" key="11">
    <source>
        <dbReference type="ARBA" id="ARBA00024654"/>
    </source>
</evidence>
<dbReference type="PATRIC" id="fig|1265816.5.peg.2875"/>
<keyword evidence="7 14" id="KW-0479">Metal-binding</keyword>
<protein>
    <recommendedName>
        <fullName evidence="5 14">S-ribosylhomocysteine lyase</fullName>
        <ecNumber evidence="4 14">4.4.1.21</ecNumber>
    </recommendedName>
    <alternativeName>
        <fullName evidence="12 14">AI-2 synthesis protein</fullName>
    </alternativeName>
    <alternativeName>
        <fullName evidence="13 14">Autoinducer-2 production protein LuxS</fullName>
    </alternativeName>
</protein>
<keyword evidence="6 14" id="KW-0673">Quorum sensing</keyword>
<dbReference type="Gene3D" id="3.30.1360.80">
    <property type="entry name" value="S-ribosylhomocysteinase (LuxS)"/>
    <property type="match status" value="1"/>
</dbReference>
<evidence type="ECO:0000256" key="13">
    <source>
        <dbReference type="ARBA" id="ARBA00031777"/>
    </source>
</evidence>
<keyword evidence="9 14" id="KW-0408">Iron</keyword>
<dbReference type="NCBIfam" id="NF002604">
    <property type="entry name" value="PRK02260.1-4"/>
    <property type="match status" value="1"/>
</dbReference>
<dbReference type="GO" id="GO:0009372">
    <property type="term" value="P:quorum sensing"/>
    <property type="evidence" value="ECO:0007669"/>
    <property type="project" value="UniProtKB-UniRule"/>
</dbReference>
<evidence type="ECO:0000256" key="5">
    <source>
        <dbReference type="ARBA" id="ARBA00015130"/>
    </source>
</evidence>
<dbReference type="HAMAP" id="MF_00091">
    <property type="entry name" value="LuxS"/>
    <property type="match status" value="1"/>
</dbReference>
<evidence type="ECO:0000256" key="1">
    <source>
        <dbReference type="ARBA" id="ARBA00000297"/>
    </source>
</evidence>
<comment type="subunit">
    <text evidence="3 14">Homodimer.</text>
</comment>
<dbReference type="GO" id="GO:0043768">
    <property type="term" value="F:S-ribosylhomocysteine lyase activity"/>
    <property type="evidence" value="ECO:0007669"/>
    <property type="project" value="UniProtKB-UniRule"/>
</dbReference>
<feature type="binding site" evidence="14">
    <location>
        <position position="61"/>
    </location>
    <ligand>
        <name>Fe cation</name>
        <dbReference type="ChEBI" id="CHEBI:24875"/>
    </ligand>
</feature>
<evidence type="ECO:0000256" key="12">
    <source>
        <dbReference type="ARBA" id="ARBA00030600"/>
    </source>
</evidence>
<dbReference type="PANTHER" id="PTHR35799:SF1">
    <property type="entry name" value="S-RIBOSYLHOMOCYSTEINE LYASE"/>
    <property type="match status" value="1"/>
</dbReference>
<comment type="similarity">
    <text evidence="2 14">Belongs to the LuxS family.</text>
</comment>
<dbReference type="SUPFAM" id="SSF63411">
    <property type="entry name" value="LuxS/MPP-like metallohydrolase"/>
    <property type="match status" value="1"/>
</dbReference>
<dbReference type="PANTHER" id="PTHR35799">
    <property type="entry name" value="S-RIBOSYLHOMOCYSTEINE LYASE"/>
    <property type="match status" value="1"/>
</dbReference>
<dbReference type="Pfam" id="PF02664">
    <property type="entry name" value="LuxS"/>
    <property type="match status" value="1"/>
</dbReference>
<keyword evidence="10 14" id="KW-0456">Lyase</keyword>
<dbReference type="GO" id="GO:0005506">
    <property type="term" value="F:iron ion binding"/>
    <property type="evidence" value="ECO:0007669"/>
    <property type="project" value="InterPro"/>
</dbReference>
<name>W7D1I0_9LIST</name>
<dbReference type="OrthoDB" id="9788129at2"/>
<gene>
    <name evidence="14" type="primary">luxS</name>
    <name evidence="15" type="ORF">PRIP_14553</name>
</gene>
<dbReference type="PIRSF" id="PIRSF006160">
    <property type="entry name" value="AI2"/>
    <property type="match status" value="1"/>
</dbReference>
<keyword evidence="16" id="KW-1185">Reference proteome</keyword>
<dbReference type="EC" id="4.4.1.21" evidence="4 14"/>
<comment type="function">
    <text evidence="11 14">Involved in the synthesis of autoinducer 2 (AI-2) which is secreted by bacteria and is used to communicate both the cell density and the metabolic potential of the environment. The regulation of gene expression in response to changes in cell density is called quorum sensing. Catalyzes the transformation of S-ribosylhomocysteine (RHC) to homocysteine (HC) and 4,5-dihydroxy-2,3-pentadione (DPD).</text>
</comment>
<organism evidence="15 16">
    <name type="scientific">Listeria riparia FSL S10-1204</name>
    <dbReference type="NCBI Taxonomy" id="1265816"/>
    <lineage>
        <taxon>Bacteria</taxon>
        <taxon>Bacillati</taxon>
        <taxon>Bacillota</taxon>
        <taxon>Bacilli</taxon>
        <taxon>Bacillales</taxon>
        <taxon>Listeriaceae</taxon>
        <taxon>Listeria</taxon>
    </lineage>
</organism>
<evidence type="ECO:0000256" key="8">
    <source>
        <dbReference type="ARBA" id="ARBA00022929"/>
    </source>
</evidence>
<reference evidence="15 16" key="1">
    <citation type="journal article" date="2014" name="Int. J. Syst. Evol. Microbiol.">
        <title>Listeria floridensis sp. nov., Listeria aquatica sp. nov., Listeria cornellensis sp. nov., Listeria riparia sp. nov. and Listeria grandensis sp. nov., from agricultural and natural environments.</title>
        <authorList>
            <person name="den Bakker H.C."/>
            <person name="Warchocki S."/>
            <person name="Wright E.M."/>
            <person name="Allred A.F."/>
            <person name="Ahlstrom C."/>
            <person name="Manuel C.S."/>
            <person name="Stasiewicz M.J."/>
            <person name="Burrell A."/>
            <person name="Roof S."/>
            <person name="Strawn L."/>
            <person name="Fortes E.D."/>
            <person name="Nightingale K.K."/>
            <person name="Kephart D."/>
            <person name="Wiedmann M."/>
        </authorList>
    </citation>
    <scope>NUCLEOTIDE SEQUENCE [LARGE SCALE GENOMIC DNA]</scope>
    <source>
        <strain evidence="15 16">FSL S10-1204</strain>
    </source>
</reference>
<evidence type="ECO:0000313" key="16">
    <source>
        <dbReference type="Proteomes" id="UP000019248"/>
    </source>
</evidence>
<dbReference type="EMBL" id="AODL01000029">
    <property type="protein sequence ID" value="EUJ43032.1"/>
    <property type="molecule type" value="Genomic_DNA"/>
</dbReference>